<dbReference type="InterPro" id="IPR016169">
    <property type="entry name" value="FAD-bd_PCMH_sub2"/>
</dbReference>
<dbReference type="SUPFAM" id="SSF56176">
    <property type="entry name" value="FAD-binding/transporter-associated domain-like"/>
    <property type="match status" value="1"/>
</dbReference>
<protein>
    <recommendedName>
        <fullName evidence="6">FAD-binding PCMH-type domain-containing protein</fullName>
    </recommendedName>
</protein>
<dbReference type="InterPro" id="IPR036318">
    <property type="entry name" value="FAD-bd_PCMH-like_sf"/>
</dbReference>
<dbReference type="InterPro" id="IPR016166">
    <property type="entry name" value="FAD-bd_PCMH"/>
</dbReference>
<reference evidence="7" key="1">
    <citation type="journal article" date="2020" name="BMC Genomics">
        <title>Correction to: Identification and distribution of gene clusters required for synthesis of sphingolipid metabolism inhibitors in diverse species of the filamentous fungus Fusarium.</title>
        <authorList>
            <person name="Kim H.S."/>
            <person name="Lohmar J.M."/>
            <person name="Busman M."/>
            <person name="Brown D.W."/>
            <person name="Naumann T.A."/>
            <person name="Divon H.H."/>
            <person name="Lysoe E."/>
            <person name="Uhlig S."/>
            <person name="Proctor R.H."/>
        </authorList>
    </citation>
    <scope>NUCLEOTIDE SEQUENCE</scope>
    <source>
        <strain evidence="7">NRRL 22465</strain>
    </source>
</reference>
<sequence length="503" mass="54483">MLRSTTLSVLSLAALWLDPSSASAISNLGCKALKLAFPDKTFWPGHAVYEYESQEFWSNNEILGPACVFRPTSPQHVSKAALVMAVTQTAFAVRGGGHMAITGANNIDGGPLIVMSNLTTLELAKDKKSVWVGPGLDWGQVYRYLGQHKLAVAGGRLSPVGVPGLLLAGGINFHGNQRGWAADNVVEYEVVLSSGFIISVTAKSHADLFWALKGGSNNFGIVTKFRLATFPSDRIYAGIYSVADVPGFVKAVANFSAFNTDPLAHIVPQVIAVDEETIIGGAILFYDSDSNPEPECFRPFFDLPAISNTFAEKTLAEFSDEAGQLVTPKINDQFIAGTTTGKTYEEILQGIQIVNDGFLGALPDLYKILPVEDRVLISVDWQPLGSLWEEGSKKHNPGGNALGLDVASKGTYIAWAEVVEWSGDKHNDAVFSWIKNTTWAIANATLDAGLYDPFTYMGDAAGFQNVYDGYGKGNKQKLLNISRKYDLLRVFQKLWPGGFKIGR</sequence>
<feature type="signal peptide" evidence="5">
    <location>
        <begin position="1"/>
        <end position="22"/>
    </location>
</feature>
<name>A0A8H4TYR4_9HYPO</name>
<dbReference type="EMBL" id="JABEYC010001310">
    <property type="protein sequence ID" value="KAF4966449.1"/>
    <property type="molecule type" value="Genomic_DNA"/>
</dbReference>
<dbReference type="PROSITE" id="PS51387">
    <property type="entry name" value="FAD_PCMH"/>
    <property type="match status" value="1"/>
</dbReference>
<dbReference type="InterPro" id="IPR006094">
    <property type="entry name" value="Oxid_FAD_bind_N"/>
</dbReference>
<dbReference type="OrthoDB" id="2151789at2759"/>
<accession>A0A8H4TYR4</accession>
<dbReference type="AlphaFoldDB" id="A0A8H4TYR4"/>
<dbReference type="InterPro" id="IPR050416">
    <property type="entry name" value="FAD-linked_Oxidoreductase"/>
</dbReference>
<evidence type="ECO:0000256" key="1">
    <source>
        <dbReference type="ARBA" id="ARBA00005466"/>
    </source>
</evidence>
<evidence type="ECO:0000256" key="3">
    <source>
        <dbReference type="ARBA" id="ARBA00022827"/>
    </source>
</evidence>
<dbReference type="Pfam" id="PF01565">
    <property type="entry name" value="FAD_binding_4"/>
    <property type="match status" value="1"/>
</dbReference>
<organism evidence="7 8">
    <name type="scientific">Fusarium zealandicum</name>
    <dbReference type="NCBI Taxonomy" id="1053134"/>
    <lineage>
        <taxon>Eukaryota</taxon>
        <taxon>Fungi</taxon>
        <taxon>Dikarya</taxon>
        <taxon>Ascomycota</taxon>
        <taxon>Pezizomycotina</taxon>
        <taxon>Sordariomycetes</taxon>
        <taxon>Hypocreomycetidae</taxon>
        <taxon>Hypocreales</taxon>
        <taxon>Nectriaceae</taxon>
        <taxon>Fusarium</taxon>
        <taxon>Fusarium staphyleae species complex</taxon>
    </lineage>
</organism>
<keyword evidence="5" id="KW-0732">Signal</keyword>
<dbReference type="Gene3D" id="3.30.465.10">
    <property type="match status" value="1"/>
</dbReference>
<evidence type="ECO:0000259" key="6">
    <source>
        <dbReference type="PROSITE" id="PS51387"/>
    </source>
</evidence>
<proteinExistence type="inferred from homology"/>
<keyword evidence="8" id="KW-1185">Reference proteome</keyword>
<keyword evidence="2" id="KW-0285">Flavoprotein</keyword>
<feature type="domain" description="FAD-binding PCMH-type" evidence="6">
    <location>
        <begin position="61"/>
        <end position="232"/>
    </location>
</feature>
<evidence type="ECO:0000256" key="2">
    <source>
        <dbReference type="ARBA" id="ARBA00022630"/>
    </source>
</evidence>
<evidence type="ECO:0000256" key="5">
    <source>
        <dbReference type="SAM" id="SignalP"/>
    </source>
</evidence>
<reference evidence="7" key="2">
    <citation type="submission" date="2020-05" db="EMBL/GenBank/DDBJ databases">
        <authorList>
            <person name="Kim H.-S."/>
            <person name="Proctor R.H."/>
            <person name="Brown D.W."/>
        </authorList>
    </citation>
    <scope>NUCLEOTIDE SEQUENCE</scope>
    <source>
        <strain evidence="7">NRRL 22465</strain>
    </source>
</reference>
<evidence type="ECO:0000256" key="4">
    <source>
        <dbReference type="ARBA" id="ARBA00023002"/>
    </source>
</evidence>
<keyword evidence="4" id="KW-0560">Oxidoreductase</keyword>
<dbReference type="Proteomes" id="UP000635477">
    <property type="component" value="Unassembled WGS sequence"/>
</dbReference>
<gene>
    <name evidence="7" type="ORF">FZEAL_10656</name>
</gene>
<dbReference type="PANTHER" id="PTHR42973">
    <property type="entry name" value="BINDING OXIDOREDUCTASE, PUTATIVE (AFU_ORTHOLOGUE AFUA_1G17690)-RELATED"/>
    <property type="match status" value="1"/>
</dbReference>
<evidence type="ECO:0000313" key="7">
    <source>
        <dbReference type="EMBL" id="KAF4966449.1"/>
    </source>
</evidence>
<dbReference type="GO" id="GO:0016491">
    <property type="term" value="F:oxidoreductase activity"/>
    <property type="evidence" value="ECO:0007669"/>
    <property type="project" value="UniProtKB-KW"/>
</dbReference>
<comment type="caution">
    <text evidence="7">The sequence shown here is derived from an EMBL/GenBank/DDBJ whole genome shotgun (WGS) entry which is preliminary data.</text>
</comment>
<keyword evidence="3" id="KW-0274">FAD</keyword>
<feature type="chain" id="PRO_5034338545" description="FAD-binding PCMH-type domain-containing protein" evidence="5">
    <location>
        <begin position="23"/>
        <end position="503"/>
    </location>
</feature>
<evidence type="ECO:0000313" key="8">
    <source>
        <dbReference type="Proteomes" id="UP000635477"/>
    </source>
</evidence>
<comment type="similarity">
    <text evidence="1">Belongs to the oxygen-dependent FAD-linked oxidoreductase family.</text>
</comment>
<dbReference type="GO" id="GO:0071949">
    <property type="term" value="F:FAD binding"/>
    <property type="evidence" value="ECO:0007669"/>
    <property type="project" value="InterPro"/>
</dbReference>
<dbReference type="PANTHER" id="PTHR42973:SF53">
    <property type="entry name" value="FAD-BINDING PCMH-TYPE DOMAIN-CONTAINING PROTEIN-RELATED"/>
    <property type="match status" value="1"/>
</dbReference>